<dbReference type="PROSITE" id="PS50017">
    <property type="entry name" value="DEATH_DOMAIN"/>
    <property type="match status" value="1"/>
</dbReference>
<accession>A0ABP1PM68</accession>
<dbReference type="SUPFAM" id="SSF48403">
    <property type="entry name" value="Ankyrin repeat"/>
    <property type="match status" value="1"/>
</dbReference>
<sequence>MSKENPVDGLSFPQLIDLGHLVVGNKPCTVVRVRDVLCDSGCAGQLWVKLIDVARSLDIPSDLLISLQMRISNATITYSDALYQILESWRAKSSSQAKLHILINVLKNHQLADSADALRDHFKATGEIAKELCACEAPGSENSKFLLTTKCLQFQGNAMKISELISDKTFLYETEMDKEIVEELDKGNIPCIVNEQVPEQLEYYVHRNVKSRNILKTSVLKEKCNDVFLIEGIEKHQLSLLVPRDEPTDVSGNQLVNLTVRFILLQHNPDFYNISKLATTVVHWLNFTNGKLERVMSSGSTKTLQNHVDDSQDPFSEDELGSRPERVVVIADSPGMGKTCLLANIAHQIMNENTHMLVRFIVLKEFVDAFNNKEINVDSIVKLLAKESSKFEFGRKFVEHTLKTEDCVNCVLLFDGLDEVLLNQMATAKKILQKVATLPSVKVFVATRPHLRNEIESELHVLAYTMNPFEESNQINFLTRFWSMRGATPNDSLTQFTHECVSKISSNMTDSERNIAGIPLQCRMVGETYEKQAIRCSNMTSNVCSGAELIIISSIFEVYEKHMNMRFEKADSNQYDNMRKAHMWLALELLFPDHSSEFESLYSSGILMNEICGIGIVEATDSNNIRFVHRTFAEYLVAMLAHEIIINSSLHGDVLLSTIFKLSPNQMTLITPFERSVGFKSFEFSFPVICYFLNAFLKTQSQINLAFDYHEEALPLYHASVFHNYDTIPFIFSRLVQSVSKTNSGETDELLKRNVLYVSALHSGLELMRLFFSTIDVGQTDFFSMHDQHEHDRRELFSPFTITLLHVAVGRGHYSLVEYLLKKFEDNLANLRYLIHFCVYYSAFDTQAIVNDKIQIIKLLSKINHDWIDEQLPDQTRPLMQYNLHVQLL</sequence>
<evidence type="ECO:0000313" key="3">
    <source>
        <dbReference type="EMBL" id="CAL8071065.1"/>
    </source>
</evidence>
<dbReference type="PANTHER" id="PTHR46312:SF2">
    <property type="entry name" value="NUCLEOTIDE-BINDING OLIGOMERIZATION DOMAIN-CONTAINING PROTEIN 2-LIKE"/>
    <property type="match status" value="1"/>
</dbReference>
<dbReference type="EMBL" id="CAXLJM020000004">
    <property type="protein sequence ID" value="CAL8071065.1"/>
    <property type="molecule type" value="Genomic_DNA"/>
</dbReference>
<dbReference type="InterPro" id="IPR007111">
    <property type="entry name" value="NACHT_NTPase"/>
</dbReference>
<evidence type="ECO:0000259" key="1">
    <source>
        <dbReference type="PROSITE" id="PS50017"/>
    </source>
</evidence>
<dbReference type="Pfam" id="PF05729">
    <property type="entry name" value="NACHT"/>
    <property type="match status" value="1"/>
</dbReference>
<dbReference type="Proteomes" id="UP001642540">
    <property type="component" value="Unassembled WGS sequence"/>
</dbReference>
<dbReference type="InterPro" id="IPR000488">
    <property type="entry name" value="Death_dom"/>
</dbReference>
<feature type="domain" description="NACHT" evidence="2">
    <location>
        <begin position="326"/>
        <end position="449"/>
    </location>
</feature>
<evidence type="ECO:0000259" key="2">
    <source>
        <dbReference type="PROSITE" id="PS50837"/>
    </source>
</evidence>
<dbReference type="InterPro" id="IPR011029">
    <property type="entry name" value="DEATH-like_dom_sf"/>
</dbReference>
<dbReference type="Gene3D" id="1.10.533.10">
    <property type="entry name" value="Death Domain, Fas"/>
    <property type="match status" value="1"/>
</dbReference>
<protein>
    <submittedName>
        <fullName evidence="3">Uncharacterized protein</fullName>
    </submittedName>
</protein>
<dbReference type="SUPFAM" id="SSF52540">
    <property type="entry name" value="P-loop containing nucleoside triphosphate hydrolases"/>
    <property type="match status" value="1"/>
</dbReference>
<keyword evidence="4" id="KW-1185">Reference proteome</keyword>
<organism evidence="3 4">
    <name type="scientific">Orchesella dallaii</name>
    <dbReference type="NCBI Taxonomy" id="48710"/>
    <lineage>
        <taxon>Eukaryota</taxon>
        <taxon>Metazoa</taxon>
        <taxon>Ecdysozoa</taxon>
        <taxon>Arthropoda</taxon>
        <taxon>Hexapoda</taxon>
        <taxon>Collembola</taxon>
        <taxon>Entomobryomorpha</taxon>
        <taxon>Entomobryoidea</taxon>
        <taxon>Orchesellidae</taxon>
        <taxon>Orchesellinae</taxon>
        <taxon>Orchesella</taxon>
    </lineage>
</organism>
<dbReference type="PANTHER" id="PTHR46312">
    <property type="entry name" value="NACHT DOMAIN-CONTAINING PROTEIN"/>
    <property type="match status" value="1"/>
</dbReference>
<name>A0ABP1PM68_9HEXA</name>
<reference evidence="3 4" key="1">
    <citation type="submission" date="2024-08" db="EMBL/GenBank/DDBJ databases">
        <authorList>
            <person name="Cucini C."/>
            <person name="Frati F."/>
        </authorList>
    </citation>
    <scope>NUCLEOTIDE SEQUENCE [LARGE SCALE GENOMIC DNA]</scope>
</reference>
<dbReference type="InterPro" id="IPR036770">
    <property type="entry name" value="Ankyrin_rpt-contain_sf"/>
</dbReference>
<comment type="caution">
    <text evidence="3">The sequence shown here is derived from an EMBL/GenBank/DDBJ whole genome shotgun (WGS) entry which is preliminary data.</text>
</comment>
<proteinExistence type="predicted"/>
<feature type="domain" description="Death" evidence="1">
    <location>
        <begin position="53"/>
        <end position="122"/>
    </location>
</feature>
<dbReference type="Gene3D" id="3.40.50.300">
    <property type="entry name" value="P-loop containing nucleotide triphosphate hydrolases"/>
    <property type="match status" value="1"/>
</dbReference>
<evidence type="ECO:0000313" key="4">
    <source>
        <dbReference type="Proteomes" id="UP001642540"/>
    </source>
</evidence>
<dbReference type="PROSITE" id="PS50837">
    <property type="entry name" value="NACHT"/>
    <property type="match status" value="1"/>
</dbReference>
<dbReference type="InterPro" id="IPR027417">
    <property type="entry name" value="P-loop_NTPase"/>
</dbReference>
<dbReference type="CDD" id="cd01670">
    <property type="entry name" value="Death"/>
    <property type="match status" value="1"/>
</dbReference>
<gene>
    <name evidence="3" type="ORF">ODALV1_LOCUS1548</name>
</gene>